<evidence type="ECO:0000313" key="2">
    <source>
        <dbReference type="Proteomes" id="UP000598217"/>
    </source>
</evidence>
<proteinExistence type="predicted"/>
<protein>
    <submittedName>
        <fullName evidence="1">Uncharacterized protein</fullName>
    </submittedName>
</protein>
<gene>
    <name evidence="1" type="ORF">H4W79_001359</name>
</gene>
<evidence type="ECO:0000313" key="1">
    <source>
        <dbReference type="EMBL" id="MBE1457145.1"/>
    </source>
</evidence>
<sequence length="147" mass="15800">MWNDPDPTEDRSGRAAALAAFDRSLDRARQARTISDTALAPGPAVHRDHRGAAPTTLLFDLGGVRLDLQIHPRGDHHSLSGLVGGEFDHVDVHVRRSGSTLRLFVGVDGRFEAHDLAPGPLSLAVEIPGRPLAVTDWFTVSTATGDR</sequence>
<organism evidence="1 2">
    <name type="scientific">Nocardiopsis terrae</name>
    <dbReference type="NCBI Taxonomy" id="372655"/>
    <lineage>
        <taxon>Bacteria</taxon>
        <taxon>Bacillati</taxon>
        <taxon>Actinomycetota</taxon>
        <taxon>Actinomycetes</taxon>
        <taxon>Streptosporangiales</taxon>
        <taxon>Nocardiopsidaceae</taxon>
        <taxon>Nocardiopsis</taxon>
    </lineage>
</organism>
<dbReference type="Proteomes" id="UP000598217">
    <property type="component" value="Unassembled WGS sequence"/>
</dbReference>
<reference evidence="1 2" key="1">
    <citation type="submission" date="2020-10" db="EMBL/GenBank/DDBJ databases">
        <title>Sequencing the genomes of 1000 actinobacteria strains.</title>
        <authorList>
            <person name="Klenk H.-P."/>
        </authorList>
    </citation>
    <scope>NUCLEOTIDE SEQUENCE [LARGE SCALE GENOMIC DNA]</scope>
    <source>
        <strain evidence="1 2">DSM 45157</strain>
    </source>
</reference>
<dbReference type="RefSeq" id="WP_191273104.1">
    <property type="nucleotide sequence ID" value="NZ_BMXJ01000006.1"/>
</dbReference>
<keyword evidence="2" id="KW-1185">Reference proteome</keyword>
<accession>A0ABR9HDP0</accession>
<comment type="caution">
    <text evidence="1">The sequence shown here is derived from an EMBL/GenBank/DDBJ whole genome shotgun (WGS) entry which is preliminary data.</text>
</comment>
<dbReference type="EMBL" id="JADBDY010000001">
    <property type="protein sequence ID" value="MBE1457145.1"/>
    <property type="molecule type" value="Genomic_DNA"/>
</dbReference>
<name>A0ABR9HDP0_9ACTN</name>